<feature type="coiled-coil region" evidence="2">
    <location>
        <begin position="78"/>
        <end position="115"/>
    </location>
</feature>
<dbReference type="Gene3D" id="2.40.30.170">
    <property type="match status" value="1"/>
</dbReference>
<dbReference type="Gene3D" id="1.10.287.470">
    <property type="entry name" value="Helix hairpin bin"/>
    <property type="match status" value="1"/>
</dbReference>
<dbReference type="RefSeq" id="WP_246976792.1">
    <property type="nucleotide sequence ID" value="NZ_JAKGAN010000013.1"/>
</dbReference>
<dbReference type="Gene3D" id="2.40.420.20">
    <property type="match status" value="1"/>
</dbReference>
<name>A0ABV9D231_9GAMM</name>
<proteinExistence type="inferred from homology"/>
<feature type="domain" description="CzcB-like barrel-sandwich hybrid" evidence="3">
    <location>
        <begin position="44"/>
        <end position="186"/>
    </location>
</feature>
<organism evidence="4 5">
    <name type="scientific">Chromohalobacter sarecensis</name>
    <dbReference type="NCBI Taxonomy" id="245294"/>
    <lineage>
        <taxon>Bacteria</taxon>
        <taxon>Pseudomonadati</taxon>
        <taxon>Pseudomonadota</taxon>
        <taxon>Gammaproteobacteria</taxon>
        <taxon>Oceanospirillales</taxon>
        <taxon>Halomonadaceae</taxon>
        <taxon>Chromohalobacter</taxon>
    </lineage>
</organism>
<sequence>MALTLLVITAGAASAQETRVETQRVEATPRIEMLRLNGSVSAPRTSQISSAESGLVSTLNVDLGSRVRQGERLLTLDSREAELERQRTQANIDQARAERDDARRLLNEANQLAEQEHIAASEQRQRQNALAAAEAALAAQRAEQALWELRVSRHEVTAPFDALITQRDTQLGEWVTPGDTLMTLVDIDALAIDFSVPFSAYARMDDATLEVRQKGDDQWYTAQPQAQVPQDTSSRQFLLRAAPSEARTLLPGMAIEGRLRIVGETGPSVPRDALIRRPDGSVSVWLARQQDDEWRAVEQRVDIGSGFEGNVAVHEGIAVGDRVIVVGNERLEQDQTLTLNDDKE</sequence>
<reference evidence="5" key="1">
    <citation type="journal article" date="2019" name="Int. J. Syst. Evol. Microbiol.">
        <title>The Global Catalogue of Microorganisms (GCM) 10K type strain sequencing project: providing services to taxonomists for standard genome sequencing and annotation.</title>
        <authorList>
            <consortium name="The Broad Institute Genomics Platform"/>
            <consortium name="The Broad Institute Genome Sequencing Center for Infectious Disease"/>
            <person name="Wu L."/>
            <person name="Ma J."/>
        </authorList>
    </citation>
    <scope>NUCLEOTIDE SEQUENCE [LARGE SCALE GENOMIC DNA]</scope>
    <source>
        <strain evidence="5">CGMCC 1.12121</strain>
    </source>
</reference>
<dbReference type="NCBIfam" id="TIGR01730">
    <property type="entry name" value="RND_mfp"/>
    <property type="match status" value="1"/>
</dbReference>
<evidence type="ECO:0000313" key="4">
    <source>
        <dbReference type="EMBL" id="MFC4538793.1"/>
    </source>
</evidence>
<dbReference type="SUPFAM" id="SSF111369">
    <property type="entry name" value="HlyD-like secretion proteins"/>
    <property type="match status" value="1"/>
</dbReference>
<protein>
    <submittedName>
        <fullName evidence="4">Efflux RND transporter periplasmic adaptor subunit</fullName>
    </submittedName>
</protein>
<dbReference type="Proteomes" id="UP001596030">
    <property type="component" value="Unassembled WGS sequence"/>
</dbReference>
<comment type="caution">
    <text evidence="4">The sequence shown here is derived from an EMBL/GenBank/DDBJ whole genome shotgun (WGS) entry which is preliminary data.</text>
</comment>
<keyword evidence="5" id="KW-1185">Reference proteome</keyword>
<evidence type="ECO:0000256" key="1">
    <source>
        <dbReference type="ARBA" id="ARBA00009477"/>
    </source>
</evidence>
<dbReference type="EMBL" id="JBHSEU010000012">
    <property type="protein sequence ID" value="MFC4538793.1"/>
    <property type="molecule type" value="Genomic_DNA"/>
</dbReference>
<gene>
    <name evidence="4" type="ORF">ACFO0U_08415</name>
</gene>
<evidence type="ECO:0000259" key="3">
    <source>
        <dbReference type="Pfam" id="PF25973"/>
    </source>
</evidence>
<accession>A0ABV9D231</accession>
<dbReference type="PANTHER" id="PTHR30469">
    <property type="entry name" value="MULTIDRUG RESISTANCE PROTEIN MDTA"/>
    <property type="match status" value="1"/>
</dbReference>
<comment type="similarity">
    <text evidence="1">Belongs to the membrane fusion protein (MFP) (TC 8.A.1) family.</text>
</comment>
<dbReference type="Pfam" id="PF25973">
    <property type="entry name" value="BSH_CzcB"/>
    <property type="match status" value="1"/>
</dbReference>
<dbReference type="PANTHER" id="PTHR30469:SF15">
    <property type="entry name" value="HLYD FAMILY OF SECRETION PROTEINS"/>
    <property type="match status" value="1"/>
</dbReference>
<dbReference type="InterPro" id="IPR006143">
    <property type="entry name" value="RND_pump_MFP"/>
</dbReference>
<evidence type="ECO:0000313" key="5">
    <source>
        <dbReference type="Proteomes" id="UP001596030"/>
    </source>
</evidence>
<keyword evidence="2" id="KW-0175">Coiled coil</keyword>
<evidence type="ECO:0000256" key="2">
    <source>
        <dbReference type="SAM" id="Coils"/>
    </source>
</evidence>
<dbReference type="InterPro" id="IPR058647">
    <property type="entry name" value="BSH_CzcB-like"/>
</dbReference>
<dbReference type="Gene3D" id="2.40.50.100">
    <property type="match status" value="1"/>
</dbReference>